<accession>A0A7T3U741</accession>
<keyword evidence="2" id="KW-1133">Transmembrane helix</keyword>
<proteinExistence type="predicted"/>
<evidence type="ECO:0000313" key="3">
    <source>
        <dbReference type="EMBL" id="QPZ53278.1"/>
    </source>
</evidence>
<feature type="region of interest" description="Disordered" evidence="1">
    <location>
        <begin position="1"/>
        <end position="20"/>
    </location>
</feature>
<dbReference type="Proteomes" id="UP000595170">
    <property type="component" value="Segment"/>
</dbReference>
<evidence type="ECO:0000256" key="1">
    <source>
        <dbReference type="SAM" id="MobiDB-lite"/>
    </source>
</evidence>
<keyword evidence="4" id="KW-1185">Reference proteome</keyword>
<dbReference type="Pfam" id="PF05106">
    <property type="entry name" value="Phage_holin_3_1"/>
    <property type="match status" value="1"/>
</dbReference>
<evidence type="ECO:0000256" key="2">
    <source>
        <dbReference type="SAM" id="Phobius"/>
    </source>
</evidence>
<organism evidence="3 4">
    <name type="scientific">Achromobacter phage vB_AchrS_AchV4</name>
    <dbReference type="NCBI Taxonomy" id="2796514"/>
    <lineage>
        <taxon>Viruses</taxon>
        <taxon>Duplodnaviria</taxon>
        <taxon>Heunggongvirae</taxon>
        <taxon>Uroviricota</taxon>
        <taxon>Caudoviricetes</taxon>
        <taxon>Casjensviridae</taxon>
        <taxon>Gediminasvirus</taxon>
        <taxon>Gediminasvirus AchV4</taxon>
    </lineage>
</organism>
<dbReference type="EMBL" id="MW269554">
    <property type="protein sequence ID" value="QPZ53278.1"/>
    <property type="molecule type" value="Genomic_DNA"/>
</dbReference>
<gene>
    <name evidence="3" type="ORF">AchV4_0029</name>
</gene>
<evidence type="ECO:0000313" key="4">
    <source>
        <dbReference type="Proteomes" id="UP000595170"/>
    </source>
</evidence>
<feature type="transmembrane region" description="Helical" evidence="2">
    <location>
        <begin position="66"/>
        <end position="83"/>
    </location>
</feature>
<protein>
    <submittedName>
        <fullName evidence="3">Putative holin</fullName>
    </submittedName>
</protein>
<name>A0A7T3U741_9CAUD</name>
<keyword evidence="2" id="KW-0472">Membrane</keyword>
<dbReference type="NCBIfam" id="TIGR01594">
    <property type="entry name" value="holin_lambda"/>
    <property type="match status" value="1"/>
</dbReference>
<keyword evidence="2" id="KW-0812">Transmembrane</keyword>
<reference evidence="3 4" key="1">
    <citation type="submission" date="2020-11" db="EMBL/GenBank/DDBJ databases">
        <title>Complete Genome Sequence of Achromobacter phage vB_AchrS_AchV4.</title>
        <authorList>
            <person name="Kaliniene L."/>
            <person name="Noreika A."/>
            <person name="Meskys R."/>
        </authorList>
    </citation>
    <scope>NUCLEOTIDE SEQUENCE [LARGE SCALE GENOMIC DNA]</scope>
</reference>
<dbReference type="InterPro" id="IPR006481">
    <property type="entry name" value="Phage_lambda_GpS_holin"/>
</dbReference>
<sequence length="133" mass="14102">MDKRNHTNQAHEDNMSPDKDPTFWAEAAGWARDMLPTFYAAGLSFGIATLRIVYEDGRAGTKRPKKQIVIEALLCGGLTVAAVSLMELVGVPVTAAAGVGGMLGFLGVDRVRALAVRFLEKKTGGDQGTTGPI</sequence>
<feature type="transmembrane region" description="Helical" evidence="2">
    <location>
        <begin position="89"/>
        <end position="108"/>
    </location>
</feature>